<dbReference type="InterPro" id="IPR001245">
    <property type="entry name" value="Ser-Thr/Tyr_kinase_cat_dom"/>
</dbReference>
<dbReference type="PRINTS" id="PR00109">
    <property type="entry name" value="TYRKINASE"/>
</dbReference>
<dbReference type="InterPro" id="IPR051681">
    <property type="entry name" value="Ser/Thr_Kinases-Pseudokinases"/>
</dbReference>
<feature type="binding site" evidence="3">
    <location>
        <position position="61"/>
    </location>
    <ligand>
        <name>ATP</name>
        <dbReference type="ChEBI" id="CHEBI:30616"/>
    </ligand>
</feature>
<name>A0A2Z6RT98_9GLOM</name>
<evidence type="ECO:0000313" key="7">
    <source>
        <dbReference type="Proteomes" id="UP000247702"/>
    </source>
</evidence>
<evidence type="ECO:0000256" key="1">
    <source>
        <dbReference type="ARBA" id="ARBA00022741"/>
    </source>
</evidence>
<dbReference type="PROSITE" id="PS50011">
    <property type="entry name" value="PROTEIN_KINASE_DOM"/>
    <property type="match status" value="1"/>
</dbReference>
<dbReference type="PANTHER" id="PTHR44329">
    <property type="entry name" value="SERINE/THREONINE-PROTEIN KINASE TNNI3K-RELATED"/>
    <property type="match status" value="1"/>
</dbReference>
<evidence type="ECO:0000313" key="5">
    <source>
        <dbReference type="EMBL" id="GBC01495.1"/>
    </source>
</evidence>
<dbReference type="Pfam" id="PF07714">
    <property type="entry name" value="PK_Tyr_Ser-Thr"/>
    <property type="match status" value="1"/>
</dbReference>
<evidence type="ECO:0000256" key="2">
    <source>
        <dbReference type="ARBA" id="ARBA00022840"/>
    </source>
</evidence>
<dbReference type="GO" id="GO:0097527">
    <property type="term" value="P:necroptotic signaling pathway"/>
    <property type="evidence" value="ECO:0007669"/>
    <property type="project" value="TreeGrafter"/>
</dbReference>
<dbReference type="GO" id="GO:0004672">
    <property type="term" value="F:protein kinase activity"/>
    <property type="evidence" value="ECO:0007669"/>
    <property type="project" value="InterPro"/>
</dbReference>
<feature type="domain" description="Protein kinase" evidence="4">
    <location>
        <begin position="32"/>
        <end position="293"/>
    </location>
</feature>
<dbReference type="AlphaFoldDB" id="A0A2Z6RT98"/>
<dbReference type="PROSITE" id="PS00107">
    <property type="entry name" value="PROTEIN_KINASE_ATP"/>
    <property type="match status" value="1"/>
</dbReference>
<keyword evidence="6" id="KW-0418">Kinase</keyword>
<keyword evidence="6" id="KW-0808">Transferase</keyword>
<keyword evidence="1 3" id="KW-0547">Nucleotide-binding</keyword>
<evidence type="ECO:0000259" key="4">
    <source>
        <dbReference type="PROSITE" id="PS50011"/>
    </source>
</evidence>
<dbReference type="SUPFAM" id="SSF56112">
    <property type="entry name" value="Protein kinase-like (PK-like)"/>
    <property type="match status" value="1"/>
</dbReference>
<accession>A0A2Z6RT98</accession>
<dbReference type="OrthoDB" id="20134at2759"/>
<keyword evidence="2 3" id="KW-0067">ATP-binding</keyword>
<dbReference type="InterPro" id="IPR011009">
    <property type="entry name" value="Kinase-like_dom_sf"/>
</dbReference>
<dbReference type="Proteomes" id="UP000615446">
    <property type="component" value="Unassembled WGS sequence"/>
</dbReference>
<dbReference type="InterPro" id="IPR000719">
    <property type="entry name" value="Prot_kinase_dom"/>
</dbReference>
<dbReference type="Gene3D" id="1.10.510.10">
    <property type="entry name" value="Transferase(Phosphotransferase) domain 1"/>
    <property type="match status" value="1"/>
</dbReference>
<reference evidence="5 7" key="1">
    <citation type="submission" date="2017-11" db="EMBL/GenBank/DDBJ databases">
        <title>The genome of Rhizophagus clarus HR1 reveals common genetic basis of auxotrophy among arbuscular mycorrhizal fungi.</title>
        <authorList>
            <person name="Kobayashi Y."/>
        </authorList>
    </citation>
    <scope>NUCLEOTIDE SEQUENCE [LARGE SCALE GENOMIC DNA]</scope>
    <source>
        <strain evidence="5 7">HR1</strain>
    </source>
</reference>
<evidence type="ECO:0000313" key="6">
    <source>
        <dbReference type="EMBL" id="GES97355.1"/>
    </source>
</evidence>
<reference evidence="6" key="2">
    <citation type="submission" date="2019-10" db="EMBL/GenBank/DDBJ databases">
        <title>Conservation and host-specific expression of non-tandemly repeated heterogenous ribosome RNA gene in arbuscular mycorrhizal fungi.</title>
        <authorList>
            <person name="Maeda T."/>
            <person name="Kobayashi Y."/>
            <person name="Nakagawa T."/>
            <person name="Ezawa T."/>
            <person name="Yamaguchi K."/>
            <person name="Bino T."/>
            <person name="Nishimoto Y."/>
            <person name="Shigenobu S."/>
            <person name="Kawaguchi M."/>
        </authorList>
    </citation>
    <scope>NUCLEOTIDE SEQUENCE</scope>
    <source>
        <strain evidence="6">HR1</strain>
    </source>
</reference>
<comment type="caution">
    <text evidence="5">The sequence shown here is derived from an EMBL/GenBank/DDBJ whole genome shotgun (WGS) entry which is preliminary data.</text>
</comment>
<dbReference type="InterPro" id="IPR017441">
    <property type="entry name" value="Protein_kinase_ATP_BS"/>
</dbReference>
<dbReference type="EMBL" id="BEXD01003558">
    <property type="protein sequence ID" value="GBC01495.1"/>
    <property type="molecule type" value="Genomic_DNA"/>
</dbReference>
<sequence length="585" mass="68526">MSKEIGLENEWVNWIEEAITKNYFKHYDYKHFSNIQEIGSGIFGKVYRTNWKNSHRHLALKSFFNFNNATVKEIVNEFKLQRKVDFYDNIIRFCGVTRENQDDDSKKYLLVMEYADGGTLHDYLKNRFGNLTWNDKFNLAFQLVHAVSYLHDEEIEHRDLHSKNILIHQNTIKLADFGLSKRIAETSNLQSKLFGLIPYIDPKSFSIQDYKLNEKSDIYSVGILLWEISSGKPPFDNKSYDIYLAINISQGLRETPIPNTPEDYVKIYTDCWNNEPDSRPTINQVITKLKDFQNNNDTDKQKDQLSDDDRGVTVQLVDDILRLQDALEIYVTNLRPKIEVNLKNVNCLLSKYKSKTRWSSKSSDLPLVKAVLQRHVLERIFDYVSEYSRQNSGDSHSLEALIANKTEELILLIERFRKTREGNDKITPSVPVKIRQQIYLSLGSRGFSNITNGQETCEHTFIDKFKTKLNEEMEQYRKILDPTKKREIEEKAANIILDVARIFFFRIQTQEPIGQIHWFQYNDKIDPGLMVGIWDDDDELDDLVVDICKFPLIGIELNDVLKRRVYTRAIIHPQRVHSQVNSDNK</sequence>
<gene>
    <name evidence="6" type="ORF">RCL2_002394900</name>
    <name evidence="5" type="ORF">RclHR1_04200013</name>
</gene>
<dbReference type="PANTHER" id="PTHR44329:SF298">
    <property type="entry name" value="MIXED LINEAGE KINASE DOMAIN-LIKE PROTEIN"/>
    <property type="match status" value="1"/>
</dbReference>
<evidence type="ECO:0000256" key="3">
    <source>
        <dbReference type="PROSITE-ProRule" id="PRU10141"/>
    </source>
</evidence>
<keyword evidence="7" id="KW-1185">Reference proteome</keyword>
<organism evidence="5 7">
    <name type="scientific">Rhizophagus clarus</name>
    <dbReference type="NCBI Taxonomy" id="94130"/>
    <lineage>
        <taxon>Eukaryota</taxon>
        <taxon>Fungi</taxon>
        <taxon>Fungi incertae sedis</taxon>
        <taxon>Mucoromycota</taxon>
        <taxon>Glomeromycotina</taxon>
        <taxon>Glomeromycetes</taxon>
        <taxon>Glomerales</taxon>
        <taxon>Glomeraceae</taxon>
        <taxon>Rhizophagus</taxon>
    </lineage>
</organism>
<proteinExistence type="predicted"/>
<dbReference type="Proteomes" id="UP000247702">
    <property type="component" value="Unassembled WGS sequence"/>
</dbReference>
<dbReference type="EMBL" id="BLAL01000257">
    <property type="protein sequence ID" value="GES97355.1"/>
    <property type="molecule type" value="Genomic_DNA"/>
</dbReference>
<protein>
    <submittedName>
        <fullName evidence="6">Kinase-like domain-containing protein</fullName>
    </submittedName>
</protein>
<dbReference type="GO" id="GO:0005524">
    <property type="term" value="F:ATP binding"/>
    <property type="evidence" value="ECO:0007669"/>
    <property type="project" value="UniProtKB-UniRule"/>
</dbReference>